<keyword evidence="2" id="KW-1185">Reference proteome</keyword>
<gene>
    <name evidence="1" type="ORF">GCM10010492_77590</name>
</gene>
<comment type="caution">
    <text evidence="1">The sequence shown here is derived from an EMBL/GenBank/DDBJ whole genome shotgun (WGS) entry which is preliminary data.</text>
</comment>
<dbReference type="EMBL" id="BAAABU010000091">
    <property type="protein sequence ID" value="GAA0266049.1"/>
    <property type="molecule type" value="Genomic_DNA"/>
</dbReference>
<protein>
    <submittedName>
        <fullName evidence="1">Uncharacterized protein</fullName>
    </submittedName>
</protein>
<name>A0ABP3EJI2_9PSEU</name>
<sequence length="53" mass="6236">MWDILETIHKGTTSVKRSKLQRLTSAFETLFMRDDETFDDFYAKLSDIVNSSF</sequence>
<evidence type="ECO:0000313" key="2">
    <source>
        <dbReference type="Proteomes" id="UP001500416"/>
    </source>
</evidence>
<reference evidence="2" key="1">
    <citation type="journal article" date="2019" name="Int. J. Syst. Evol. Microbiol.">
        <title>The Global Catalogue of Microorganisms (GCM) 10K type strain sequencing project: providing services to taxonomists for standard genome sequencing and annotation.</title>
        <authorList>
            <consortium name="The Broad Institute Genomics Platform"/>
            <consortium name="The Broad Institute Genome Sequencing Center for Infectious Disease"/>
            <person name="Wu L."/>
            <person name="Ma J."/>
        </authorList>
    </citation>
    <scope>NUCLEOTIDE SEQUENCE [LARGE SCALE GENOMIC DNA]</scope>
    <source>
        <strain evidence="2">JCM 3380</strain>
    </source>
</reference>
<organism evidence="1 2">
    <name type="scientific">Saccharothrix mutabilis subsp. mutabilis</name>
    <dbReference type="NCBI Taxonomy" id="66855"/>
    <lineage>
        <taxon>Bacteria</taxon>
        <taxon>Bacillati</taxon>
        <taxon>Actinomycetota</taxon>
        <taxon>Actinomycetes</taxon>
        <taxon>Pseudonocardiales</taxon>
        <taxon>Pseudonocardiaceae</taxon>
        <taxon>Saccharothrix</taxon>
    </lineage>
</organism>
<proteinExistence type="predicted"/>
<dbReference type="Proteomes" id="UP001500416">
    <property type="component" value="Unassembled WGS sequence"/>
</dbReference>
<accession>A0ABP3EJI2</accession>
<evidence type="ECO:0000313" key="1">
    <source>
        <dbReference type="EMBL" id="GAA0266049.1"/>
    </source>
</evidence>